<dbReference type="Proteomes" id="UP000464674">
    <property type="component" value="Chromosome"/>
</dbReference>
<organism evidence="1 2">
    <name type="scientific">Komagataeibacter xylinus</name>
    <name type="common">Gluconacetobacter xylinus</name>
    <dbReference type="NCBI Taxonomy" id="28448"/>
    <lineage>
        <taxon>Bacteria</taxon>
        <taxon>Pseudomonadati</taxon>
        <taxon>Pseudomonadota</taxon>
        <taxon>Alphaproteobacteria</taxon>
        <taxon>Acetobacterales</taxon>
        <taxon>Acetobacteraceae</taxon>
        <taxon>Komagataeibacter</taxon>
    </lineage>
</organism>
<gene>
    <name evidence="1" type="ORF">FMA36_00505</name>
</gene>
<dbReference type="AlphaFoldDB" id="A0A857FLR5"/>
<protein>
    <submittedName>
        <fullName evidence="1">Uncharacterized protein</fullName>
    </submittedName>
</protein>
<name>A0A857FLR5_KOMXY</name>
<evidence type="ECO:0000313" key="1">
    <source>
        <dbReference type="EMBL" id="QHC34197.1"/>
    </source>
</evidence>
<evidence type="ECO:0000313" key="2">
    <source>
        <dbReference type="Proteomes" id="UP000464674"/>
    </source>
</evidence>
<accession>A0A857FLR5</accession>
<dbReference type="RefSeq" id="WP_159260111.1">
    <property type="nucleotide sequence ID" value="NZ_CP041348.1"/>
</dbReference>
<dbReference type="EMBL" id="CP041348">
    <property type="protein sequence ID" value="QHC34197.1"/>
    <property type="molecule type" value="Genomic_DNA"/>
</dbReference>
<sequence length="67" mass="7445">MVRQNPLPYSVKKSPYRLEGQLWKYAAPVAAMPPPQKNAAFLKKGGTQKILLFLRHLLPVAGFSIPA</sequence>
<proteinExistence type="predicted"/>
<reference evidence="1 2" key="1">
    <citation type="journal article" date="2020" name="Carbohydr. Polym.">
        <title>Characterization and optimization of production of bacterial cellulose from strain CGMCC 17276 based on whole-genome analysis.</title>
        <authorList>
            <person name="Lu T."/>
            <person name="Gao H."/>
            <person name="Liao B."/>
            <person name="Wu J."/>
            <person name="Zhang W."/>
            <person name="Huang J."/>
            <person name="Liu M."/>
            <person name="Huang J."/>
            <person name="Chang Z."/>
            <person name="Jin M."/>
            <person name="Yi Z."/>
            <person name="Jiang D."/>
        </authorList>
    </citation>
    <scope>NUCLEOTIDE SEQUENCE [LARGE SCALE GENOMIC DNA]</scope>
    <source>
        <strain evidence="1 2">CGMCC 17276</strain>
    </source>
</reference>